<protein>
    <recommendedName>
        <fullName evidence="4">Flagellin N-terminal-like domain-containing protein</fullName>
    </recommendedName>
</protein>
<keyword evidence="1" id="KW-0472">Membrane</keyword>
<evidence type="ECO:0008006" key="4">
    <source>
        <dbReference type="Google" id="ProtNLM"/>
    </source>
</evidence>
<sequence length="146" mass="15945">MVDRRREQTRGQLILIGAIALAFIILGVVVVFNGVLYTETISSSSTSQSASNEEVTGLEIEQSVGCLLAMEQNGTLEDDFDAEIDRLRNSYRNLTAQSTPAVADIEVTETNPPDSVNVTITYDSHDLSYTQTREIEPGAENCPDES</sequence>
<evidence type="ECO:0000256" key="1">
    <source>
        <dbReference type="SAM" id="Phobius"/>
    </source>
</evidence>
<reference evidence="3" key="1">
    <citation type="submission" date="2016-10" db="EMBL/GenBank/DDBJ databases">
        <authorList>
            <person name="Varghese N."/>
            <person name="Submissions S."/>
        </authorList>
    </citation>
    <scope>NUCLEOTIDE SEQUENCE [LARGE SCALE GENOMIC DNA]</scope>
    <source>
        <strain evidence="3">DSM 24767</strain>
    </source>
</reference>
<organism evidence="2 3">
    <name type="scientific">Natronobacterium texcoconense</name>
    <dbReference type="NCBI Taxonomy" id="1095778"/>
    <lineage>
        <taxon>Archaea</taxon>
        <taxon>Methanobacteriati</taxon>
        <taxon>Methanobacteriota</taxon>
        <taxon>Stenosarchaea group</taxon>
        <taxon>Halobacteria</taxon>
        <taxon>Halobacteriales</taxon>
        <taxon>Natrialbaceae</taxon>
        <taxon>Natronobacterium</taxon>
    </lineage>
</organism>
<proteinExistence type="predicted"/>
<keyword evidence="1" id="KW-0812">Transmembrane</keyword>
<evidence type="ECO:0000313" key="2">
    <source>
        <dbReference type="EMBL" id="SDQ47319.1"/>
    </source>
</evidence>
<dbReference type="EMBL" id="FNLC01000001">
    <property type="protein sequence ID" value="SDQ47319.1"/>
    <property type="molecule type" value="Genomic_DNA"/>
</dbReference>
<keyword evidence="3" id="KW-1185">Reference proteome</keyword>
<dbReference type="STRING" id="1095778.SAMN04489842_0935"/>
<name>A0A1H1B5W2_NATTX</name>
<feature type="transmembrane region" description="Helical" evidence="1">
    <location>
        <begin position="12"/>
        <end position="37"/>
    </location>
</feature>
<dbReference type="Proteomes" id="UP000198848">
    <property type="component" value="Unassembled WGS sequence"/>
</dbReference>
<dbReference type="AlphaFoldDB" id="A0A1H1B5W2"/>
<evidence type="ECO:0000313" key="3">
    <source>
        <dbReference type="Proteomes" id="UP000198848"/>
    </source>
</evidence>
<gene>
    <name evidence="2" type="ORF">SAMN04489842_0935</name>
</gene>
<keyword evidence="1" id="KW-1133">Transmembrane helix</keyword>
<accession>A0A1H1B5W2</accession>
<dbReference type="RefSeq" id="WP_090378021.1">
    <property type="nucleotide sequence ID" value="NZ_FNLC01000001.1"/>
</dbReference>
<dbReference type="OrthoDB" id="169896at2157"/>